<gene>
    <name evidence="2" type="primary">orf1</name>
</gene>
<dbReference type="AlphaFoldDB" id="A0A0D6E1T9"/>
<sequence length="481" mass="56538">MSKNIQYLAWGDINWTSVQKRVHRVQIRIYKAKQSDEISKMHWLQDLLVHSTDAKLLAIHKVTTTHKVAGVYDGKSLTNTQKLALAKKLRIDCKAHPIKKVWIAKPSKTKRQKLEISIIKDQAKQILAKLALEPEWNAIFEPHSYAYRKKVPDALESIFLSLHNKNPKWVFSADIRKSFDKTQYPILLAKLNTFPLIEKQIESWLKAGILEGYANTEKHYLMMETKTPYGGILSELLVNIALHGLETHLNNFVKRLKKKSREAKMLNKKDLTFVRFSDDFILMHDNREILQLCICEANKWLGEIGLRIIMEKSSTILGTSGFYFLGFQIIQVVKYNKYKAKITPSKNSQKLLLLKIREIIQKNKAISSYQLINKLRPIIIRWGNYFKFCECTTIYNNLSHRIFLKLRAWVFRRDTRSARGIIKEKYFPNNKTWKFGNKIYKDNWVLYGKTRNNKNQVIENFLPHLSWIDREKFIKVNKSKL</sequence>
<dbReference type="InterPro" id="IPR000477">
    <property type="entry name" value="RT_dom"/>
</dbReference>
<name>A0A0D6E1T9_BRYPL</name>
<keyword evidence="2" id="KW-0808">Transferase</keyword>
<dbReference type="InterPro" id="IPR025960">
    <property type="entry name" value="RVT_N"/>
</dbReference>
<dbReference type="InterPro" id="IPR013597">
    <property type="entry name" value="Mat_intron_G2"/>
</dbReference>
<protein>
    <submittedName>
        <fullName evidence="2">Putative reverse transcriptase and intron maturase</fullName>
    </submittedName>
</protein>
<evidence type="ECO:0000313" key="2">
    <source>
        <dbReference type="EMBL" id="CEO90998.1"/>
    </source>
</evidence>
<dbReference type="GO" id="GO:0003964">
    <property type="term" value="F:RNA-directed DNA polymerase activity"/>
    <property type="evidence" value="ECO:0007669"/>
    <property type="project" value="UniProtKB-KW"/>
</dbReference>
<dbReference type="InterPro" id="IPR051083">
    <property type="entry name" value="GrpII_Intron_Splice-Mob/Def"/>
</dbReference>
<proteinExistence type="predicted"/>
<keyword evidence="2" id="KW-0548">Nucleotidyltransferase</keyword>
<reference evidence="2" key="1">
    <citation type="journal article" date="2015" name="BMC Genomics">
        <title>The chloroplast genomes of Bryopsis plumosa and Tydemania expeditionis (Bryopsidales, Chlorophyta): compact genomes and genes of bacterial origin.</title>
        <authorList>
            <person name="Leliaert F."/>
            <person name="Lopez-Bautista J.M."/>
        </authorList>
    </citation>
    <scope>NUCLEOTIDE SEQUENCE</scope>
    <source>
        <strain evidence="2">West4718</strain>
    </source>
</reference>
<accession>A0A0D6E1T9</accession>
<organism evidence="2">
    <name type="scientific">Bryopsis plumosa</name>
    <name type="common">Green alga</name>
    <name type="synonym">Ulva plumosa</name>
    <dbReference type="NCBI Taxonomy" id="3130"/>
    <lineage>
        <taxon>Eukaryota</taxon>
        <taxon>Viridiplantae</taxon>
        <taxon>Chlorophyta</taxon>
        <taxon>core chlorophytes</taxon>
        <taxon>Ulvophyceae</taxon>
        <taxon>TCBD clade</taxon>
        <taxon>Bryopsidales</taxon>
        <taxon>Bryopsidineae</taxon>
        <taxon>Bryopsidaceae</taxon>
        <taxon>Bryopsis</taxon>
    </lineage>
</organism>
<dbReference type="InterPro" id="IPR043502">
    <property type="entry name" value="DNA/RNA_pol_sf"/>
</dbReference>
<dbReference type="Pfam" id="PF08388">
    <property type="entry name" value="GIIM"/>
    <property type="match status" value="1"/>
</dbReference>
<dbReference type="CDD" id="cd01651">
    <property type="entry name" value="RT_G2_intron"/>
    <property type="match status" value="1"/>
</dbReference>
<feature type="domain" description="Reverse transcriptase" evidence="1">
    <location>
        <begin position="1"/>
        <end position="329"/>
    </location>
</feature>
<keyword evidence="2" id="KW-0934">Plastid</keyword>
<keyword evidence="2" id="KW-0150">Chloroplast</keyword>
<dbReference type="RefSeq" id="YP_009130468.1">
    <property type="nucleotide sequence ID" value="NC_026795.1"/>
</dbReference>
<evidence type="ECO:0000259" key="1">
    <source>
        <dbReference type="PROSITE" id="PS50878"/>
    </source>
</evidence>
<dbReference type="PROSITE" id="PS50878">
    <property type="entry name" value="RT_POL"/>
    <property type="match status" value="1"/>
</dbReference>
<dbReference type="GeneID" id="24072797"/>
<geneLocation type="chloroplast" evidence="2"/>
<dbReference type="Pfam" id="PF13655">
    <property type="entry name" value="RVT_N"/>
    <property type="match status" value="1"/>
</dbReference>
<dbReference type="SUPFAM" id="SSF56672">
    <property type="entry name" value="DNA/RNA polymerases"/>
    <property type="match status" value="1"/>
</dbReference>
<dbReference type="Pfam" id="PF00078">
    <property type="entry name" value="RVT_1"/>
    <property type="match status" value="1"/>
</dbReference>
<keyword evidence="2" id="KW-0695">RNA-directed DNA polymerase</keyword>
<dbReference type="PANTHER" id="PTHR34047:SF10">
    <property type="entry name" value="GROUP II INTRON-ASSOCIATED OPEN READING FRAME"/>
    <property type="match status" value="1"/>
</dbReference>
<dbReference type="EMBL" id="LN810504">
    <property type="protein sequence ID" value="CEO90998.1"/>
    <property type="molecule type" value="Genomic_DNA"/>
</dbReference>
<dbReference type="PANTHER" id="PTHR34047">
    <property type="entry name" value="NUCLEAR INTRON MATURASE 1, MITOCHONDRIAL-RELATED"/>
    <property type="match status" value="1"/>
</dbReference>